<dbReference type="Proteomes" id="UP000326759">
    <property type="component" value="Unassembled WGS sequence"/>
</dbReference>
<dbReference type="OrthoDB" id="10257263at2759"/>
<dbReference type="PANTHER" id="PTHR12736:SF7">
    <property type="entry name" value="LANC-LIKE PROTEIN 3"/>
    <property type="match status" value="1"/>
</dbReference>
<feature type="binding site" evidence="3">
    <location>
        <position position="288"/>
    </location>
    <ligand>
        <name>Zn(2+)</name>
        <dbReference type="ChEBI" id="CHEBI:29105"/>
    </ligand>
</feature>
<dbReference type="SUPFAM" id="SSF158745">
    <property type="entry name" value="LanC-like"/>
    <property type="match status" value="1"/>
</dbReference>
<dbReference type="Gene3D" id="1.50.10.10">
    <property type="match status" value="1"/>
</dbReference>
<dbReference type="AlphaFoldDB" id="A0A5N5T9C0"/>
<sequence>MEPKRYYINNLPDEPSPAITNDLQKKRIDGLIQSITKGLKLNSENSDGGLYVGLAGVSYMFYHISKIPSLQSVKKEYLEQGLKFIQIPLQLSYQNKLGRHITDKTGFLTGNAGIFAVASVLLKQMDMNQDSERALKHFIAVKEYLKPLNWFEQGGDELFVGRAGFLCALNWLRKELKHEIIPEHEVEELLNTMISSGKQYSQAARSPIPLMYHYYGTEYLGAAHGLSGILFVMLCFPQWLERHPNHKQLIKISVDSLLQLQTPSGNFPSAMDEVGGRRPVEEELVHWCHGAPGVVYLLAKSYLVFKEQKYLEAALRCGEITWQKGLLKKGSGICHGISGSGYVFILLYQLTKDPKQLKRAQGFNNFIHKPDYFAKARKPDSPLSLYEGIAGTVCFTADLTDPLNASYPFFK</sequence>
<dbReference type="InterPro" id="IPR012341">
    <property type="entry name" value="6hp_glycosidase-like_sf"/>
</dbReference>
<dbReference type="SMART" id="SM01260">
    <property type="entry name" value="LANC_like"/>
    <property type="match status" value="1"/>
</dbReference>
<feature type="binding site" evidence="3">
    <location>
        <position position="334"/>
    </location>
    <ligand>
        <name>Zn(2+)</name>
        <dbReference type="ChEBI" id="CHEBI:29105"/>
    </ligand>
</feature>
<keyword evidence="5" id="KW-1185">Reference proteome</keyword>
<accession>A0A5N5T9C0</accession>
<keyword evidence="3" id="KW-0862">Zinc</keyword>
<dbReference type="PRINTS" id="PR01950">
    <property type="entry name" value="LANCSUPER"/>
</dbReference>
<dbReference type="GO" id="GO:0005886">
    <property type="term" value="C:plasma membrane"/>
    <property type="evidence" value="ECO:0007669"/>
    <property type="project" value="TreeGrafter"/>
</dbReference>
<dbReference type="InterPro" id="IPR020464">
    <property type="entry name" value="LanC-like_prot_euk"/>
</dbReference>
<evidence type="ECO:0000256" key="1">
    <source>
        <dbReference type="ARBA" id="ARBA00007179"/>
    </source>
</evidence>
<dbReference type="InterPro" id="IPR007822">
    <property type="entry name" value="LANC-like"/>
</dbReference>
<organism evidence="4 5">
    <name type="scientific">Armadillidium nasatum</name>
    <dbReference type="NCBI Taxonomy" id="96803"/>
    <lineage>
        <taxon>Eukaryota</taxon>
        <taxon>Metazoa</taxon>
        <taxon>Ecdysozoa</taxon>
        <taxon>Arthropoda</taxon>
        <taxon>Crustacea</taxon>
        <taxon>Multicrustacea</taxon>
        <taxon>Malacostraca</taxon>
        <taxon>Eumalacostraca</taxon>
        <taxon>Peracarida</taxon>
        <taxon>Isopoda</taxon>
        <taxon>Oniscidea</taxon>
        <taxon>Crinocheta</taxon>
        <taxon>Armadillidiidae</taxon>
        <taxon>Armadillidium</taxon>
    </lineage>
</organism>
<dbReference type="GO" id="GO:0046872">
    <property type="term" value="F:metal ion binding"/>
    <property type="evidence" value="ECO:0007669"/>
    <property type="project" value="UniProtKB-KW"/>
</dbReference>
<dbReference type="PANTHER" id="PTHR12736">
    <property type="entry name" value="LANC-LIKE PROTEIN"/>
    <property type="match status" value="1"/>
</dbReference>
<evidence type="ECO:0000256" key="3">
    <source>
        <dbReference type="PIRSR" id="PIRSR607822-1"/>
    </source>
</evidence>
<evidence type="ECO:0000256" key="2">
    <source>
        <dbReference type="ARBA" id="ARBA00069999"/>
    </source>
</evidence>
<comment type="caution">
    <text evidence="4">The sequence shown here is derived from an EMBL/GenBank/DDBJ whole genome shotgun (WGS) entry which is preliminary data.</text>
</comment>
<name>A0A5N5T9C0_9CRUS</name>
<proteinExistence type="inferred from homology"/>
<dbReference type="PRINTS" id="PR01951">
    <property type="entry name" value="LANCEUKARYTE"/>
</dbReference>
<evidence type="ECO:0000313" key="4">
    <source>
        <dbReference type="EMBL" id="KAB7503234.1"/>
    </source>
</evidence>
<dbReference type="EMBL" id="SEYY01005592">
    <property type="protein sequence ID" value="KAB7503234.1"/>
    <property type="molecule type" value="Genomic_DNA"/>
</dbReference>
<reference evidence="4 5" key="1">
    <citation type="journal article" date="2019" name="PLoS Biol.">
        <title>Sex chromosomes control vertical transmission of feminizing Wolbachia symbionts in an isopod.</title>
        <authorList>
            <person name="Becking T."/>
            <person name="Chebbi M.A."/>
            <person name="Giraud I."/>
            <person name="Moumen B."/>
            <person name="Laverre T."/>
            <person name="Caubet Y."/>
            <person name="Peccoud J."/>
            <person name="Gilbert C."/>
            <person name="Cordaux R."/>
        </authorList>
    </citation>
    <scope>NUCLEOTIDE SEQUENCE [LARGE SCALE GENOMIC DNA]</scope>
    <source>
        <strain evidence="4">ANa2</strain>
        <tissue evidence="4">Whole body excluding digestive tract and cuticle</tissue>
    </source>
</reference>
<dbReference type="GO" id="GO:0031179">
    <property type="term" value="P:peptide modification"/>
    <property type="evidence" value="ECO:0007669"/>
    <property type="project" value="InterPro"/>
</dbReference>
<feature type="binding site" evidence="3">
    <location>
        <position position="335"/>
    </location>
    <ligand>
        <name>Zn(2+)</name>
        <dbReference type="ChEBI" id="CHEBI:29105"/>
    </ligand>
</feature>
<keyword evidence="3" id="KW-0479">Metal-binding</keyword>
<gene>
    <name evidence="4" type="primary">LANCL3</name>
    <name evidence="4" type="ORF">Anas_01585</name>
</gene>
<dbReference type="Pfam" id="PF05147">
    <property type="entry name" value="LANC_like"/>
    <property type="match status" value="1"/>
</dbReference>
<evidence type="ECO:0000313" key="5">
    <source>
        <dbReference type="Proteomes" id="UP000326759"/>
    </source>
</evidence>
<dbReference type="CDD" id="cd04794">
    <property type="entry name" value="euk_LANCL"/>
    <property type="match status" value="1"/>
</dbReference>
<protein>
    <recommendedName>
        <fullName evidence="2">LanC-like protein 3 homolog</fullName>
    </recommendedName>
</protein>
<dbReference type="FunFam" id="1.50.10.10:FF:000012">
    <property type="entry name" value="LanC-like protein 3"/>
    <property type="match status" value="1"/>
</dbReference>
<comment type="similarity">
    <text evidence="1">Belongs to the LanC-like protein family.</text>
</comment>
<dbReference type="GO" id="GO:0005975">
    <property type="term" value="P:carbohydrate metabolic process"/>
    <property type="evidence" value="ECO:0007669"/>
    <property type="project" value="InterPro"/>
</dbReference>